<protein>
    <submittedName>
        <fullName evidence="1">Four helix bundle protein</fullName>
    </submittedName>
</protein>
<dbReference type="RefSeq" id="WP_133391342.1">
    <property type="nucleotide sequence ID" value="NZ_SMUW01000036.1"/>
</dbReference>
<reference evidence="1 2" key="1">
    <citation type="submission" date="2019-03" db="EMBL/GenBank/DDBJ databases">
        <title>Algoriphagus aquimaris sp. nov., isolated form marine sediment in Pohang, Korea.</title>
        <authorList>
            <person name="Kim J."/>
            <person name="Yoon S.-H."/>
            <person name="Lee S.-S."/>
        </authorList>
    </citation>
    <scope>NUCLEOTIDE SEQUENCE [LARGE SCALE GENOMIC DNA]</scope>
    <source>
        <strain evidence="1 2">F21</strain>
    </source>
</reference>
<dbReference type="InterPro" id="IPR036583">
    <property type="entry name" value="23S_rRNA_IVS_sf"/>
</dbReference>
<dbReference type="SUPFAM" id="SSF158446">
    <property type="entry name" value="IVS-encoded protein-like"/>
    <property type="match status" value="1"/>
</dbReference>
<dbReference type="PANTHER" id="PTHR38471">
    <property type="entry name" value="FOUR HELIX BUNDLE PROTEIN"/>
    <property type="match status" value="1"/>
</dbReference>
<keyword evidence="2" id="KW-1185">Reference proteome</keyword>
<dbReference type="PANTHER" id="PTHR38471:SF2">
    <property type="entry name" value="FOUR HELIX BUNDLE PROTEIN"/>
    <property type="match status" value="1"/>
</dbReference>
<evidence type="ECO:0000313" key="1">
    <source>
        <dbReference type="EMBL" id="TDK42519.1"/>
    </source>
</evidence>
<organism evidence="1 2">
    <name type="scientific">Algoriphagus formosus</name>
    <dbReference type="NCBI Taxonomy" id="2007308"/>
    <lineage>
        <taxon>Bacteria</taxon>
        <taxon>Pseudomonadati</taxon>
        <taxon>Bacteroidota</taxon>
        <taxon>Cytophagia</taxon>
        <taxon>Cytophagales</taxon>
        <taxon>Cyclobacteriaceae</taxon>
        <taxon>Algoriphagus</taxon>
    </lineage>
</organism>
<dbReference type="Pfam" id="PF05635">
    <property type="entry name" value="23S_rRNA_IVP"/>
    <property type="match status" value="1"/>
</dbReference>
<dbReference type="AlphaFoldDB" id="A0A4R5UTP2"/>
<name>A0A4R5UTP2_9BACT</name>
<evidence type="ECO:0000313" key="2">
    <source>
        <dbReference type="Proteomes" id="UP000295438"/>
    </source>
</evidence>
<dbReference type="Proteomes" id="UP000295438">
    <property type="component" value="Unassembled WGS sequence"/>
</dbReference>
<comment type="caution">
    <text evidence="1">The sequence shown here is derived from an EMBL/GenBank/DDBJ whole genome shotgun (WGS) entry which is preliminary data.</text>
</comment>
<sequence>MSEKSKYIPLKELDIYILSRQLSAFAWGIYQRLDFQSRKIWGDQMISSMDSIGANIAEGYARFHFLERIRFYYISRASLSESVDHWIDLGFERKIVSNEEYKEIKIISKSLQIKLNHQIKIAYNAKDKNSSK</sequence>
<proteinExistence type="predicted"/>
<dbReference type="NCBIfam" id="TIGR02436">
    <property type="entry name" value="four helix bundle protein"/>
    <property type="match status" value="1"/>
</dbReference>
<accession>A0A4R5UTP2</accession>
<dbReference type="EMBL" id="SMUW01000036">
    <property type="protein sequence ID" value="TDK42519.1"/>
    <property type="molecule type" value="Genomic_DNA"/>
</dbReference>
<dbReference type="Gene3D" id="1.20.1440.60">
    <property type="entry name" value="23S rRNA-intervening sequence"/>
    <property type="match status" value="1"/>
</dbReference>
<gene>
    <name evidence="1" type="ORF">E1898_13805</name>
</gene>
<dbReference type="InterPro" id="IPR012657">
    <property type="entry name" value="23S_rRNA-intervening_sequence"/>
</dbReference>